<dbReference type="Pfam" id="PF10551">
    <property type="entry name" value="MULE"/>
    <property type="match status" value="1"/>
</dbReference>
<dbReference type="InterPro" id="IPR007527">
    <property type="entry name" value="Znf_SWIM"/>
</dbReference>
<keyword evidence="10" id="KW-1185">Reference proteome</keyword>
<keyword evidence="2 6" id="KW-0479">Metal-binding</keyword>
<dbReference type="AlphaFoldDB" id="A0A8T1RK53"/>
<dbReference type="Pfam" id="PF03101">
    <property type="entry name" value="FAR1"/>
    <property type="match status" value="1"/>
</dbReference>
<gene>
    <name evidence="9" type="ORF">CIPAW_01G072300</name>
</gene>
<dbReference type="Pfam" id="PF04434">
    <property type="entry name" value="SWIM"/>
    <property type="match status" value="1"/>
</dbReference>
<name>A0A8T1RK53_CARIL</name>
<dbReference type="SMART" id="SM00575">
    <property type="entry name" value="ZnF_PMZ"/>
    <property type="match status" value="1"/>
</dbReference>
<dbReference type="InterPro" id="IPR018289">
    <property type="entry name" value="MULE_transposase_dom"/>
</dbReference>
<feature type="region of interest" description="Disordered" evidence="7">
    <location>
        <begin position="768"/>
        <end position="792"/>
    </location>
</feature>
<evidence type="ECO:0000256" key="7">
    <source>
        <dbReference type="SAM" id="MobiDB-lite"/>
    </source>
</evidence>
<evidence type="ECO:0000259" key="8">
    <source>
        <dbReference type="PROSITE" id="PS50966"/>
    </source>
</evidence>
<dbReference type="InterPro" id="IPR031052">
    <property type="entry name" value="FHY3/FAR1"/>
</dbReference>
<feature type="compositionally biased region" description="Basic residues" evidence="7">
    <location>
        <begin position="682"/>
        <end position="692"/>
    </location>
</feature>
<keyword evidence="4 6" id="KW-0862">Zinc</keyword>
<dbReference type="PROSITE" id="PS50966">
    <property type="entry name" value="ZF_SWIM"/>
    <property type="match status" value="1"/>
</dbReference>
<dbReference type="GO" id="GO:0005634">
    <property type="term" value="C:nucleus"/>
    <property type="evidence" value="ECO:0007669"/>
    <property type="project" value="UniProtKB-SubCell"/>
</dbReference>
<dbReference type="InterPro" id="IPR004330">
    <property type="entry name" value="FAR1_DNA_bnd_dom"/>
</dbReference>
<comment type="caution">
    <text evidence="9">The sequence shown here is derived from an EMBL/GenBank/DDBJ whole genome shotgun (WGS) entry which is preliminary data.</text>
</comment>
<evidence type="ECO:0000313" key="9">
    <source>
        <dbReference type="EMBL" id="KAG6667029.1"/>
    </source>
</evidence>
<keyword evidence="6" id="KW-0539">Nucleus</keyword>
<comment type="subcellular location">
    <subcellularLocation>
        <location evidence="6">Nucleus</location>
    </subcellularLocation>
</comment>
<accession>A0A8T1RK53</accession>
<feature type="compositionally biased region" description="Basic and acidic residues" evidence="7">
    <location>
        <begin position="719"/>
        <end position="732"/>
    </location>
</feature>
<organism evidence="9 10">
    <name type="scientific">Carya illinoinensis</name>
    <name type="common">Pecan</name>
    <dbReference type="NCBI Taxonomy" id="32201"/>
    <lineage>
        <taxon>Eukaryota</taxon>
        <taxon>Viridiplantae</taxon>
        <taxon>Streptophyta</taxon>
        <taxon>Embryophyta</taxon>
        <taxon>Tracheophyta</taxon>
        <taxon>Spermatophyta</taxon>
        <taxon>Magnoliopsida</taxon>
        <taxon>eudicotyledons</taxon>
        <taxon>Gunneridae</taxon>
        <taxon>Pentapetalae</taxon>
        <taxon>rosids</taxon>
        <taxon>fabids</taxon>
        <taxon>Fagales</taxon>
        <taxon>Juglandaceae</taxon>
        <taxon>Carya</taxon>
    </lineage>
</organism>
<dbReference type="InterPro" id="IPR006564">
    <property type="entry name" value="Znf_PMZ"/>
</dbReference>
<feature type="region of interest" description="Disordered" evidence="7">
    <location>
        <begin position="1"/>
        <end position="29"/>
    </location>
</feature>
<comment type="function">
    <text evidence="6">Putative transcription activator involved in regulating light control of development.</text>
</comment>
<evidence type="ECO:0000256" key="1">
    <source>
        <dbReference type="ARBA" id="ARBA00005889"/>
    </source>
</evidence>
<feature type="region of interest" description="Disordered" evidence="7">
    <location>
        <begin position="653"/>
        <end position="743"/>
    </location>
</feature>
<feature type="compositionally biased region" description="Low complexity" evidence="7">
    <location>
        <begin position="660"/>
        <end position="673"/>
    </location>
</feature>
<dbReference type="PANTHER" id="PTHR31669">
    <property type="entry name" value="PROTEIN FAR1-RELATED SEQUENCE 10-RELATED"/>
    <property type="match status" value="1"/>
</dbReference>
<evidence type="ECO:0000256" key="6">
    <source>
        <dbReference type="RuleBase" id="RU367018"/>
    </source>
</evidence>
<reference evidence="9" key="1">
    <citation type="submission" date="2020-12" db="EMBL/GenBank/DDBJ databases">
        <title>WGS assembly of Carya illinoinensis cv. Pawnee.</title>
        <authorList>
            <person name="Platts A."/>
            <person name="Shu S."/>
            <person name="Wright S."/>
            <person name="Barry K."/>
            <person name="Edger P."/>
            <person name="Pires J.C."/>
            <person name="Schmutz J."/>
        </authorList>
    </citation>
    <scope>NUCLEOTIDE SEQUENCE</scope>
    <source>
        <tissue evidence="9">Leaf</tissue>
    </source>
</reference>
<comment type="similarity">
    <text evidence="1 6">Belongs to the FHY3/FAR1 family.</text>
</comment>
<evidence type="ECO:0000313" key="10">
    <source>
        <dbReference type="Proteomes" id="UP000811609"/>
    </source>
</evidence>
<dbReference type="EMBL" id="CM031809">
    <property type="protein sequence ID" value="KAG6667029.1"/>
    <property type="molecule type" value="Genomic_DNA"/>
</dbReference>
<dbReference type="EMBL" id="CM031809">
    <property type="protein sequence ID" value="KAG6667028.1"/>
    <property type="molecule type" value="Genomic_DNA"/>
</dbReference>
<dbReference type="GO" id="GO:0006355">
    <property type="term" value="P:regulation of DNA-templated transcription"/>
    <property type="evidence" value="ECO:0007669"/>
    <property type="project" value="UniProtKB-UniRule"/>
</dbReference>
<sequence>MDSDIELSDNKHDEVSVDDGQDNNNETIEEPKIGMLFSTEEEVRSYYMKYAKHKGFGVRRRNSKQGDDGKVRWFTLVCARQGTPKSQATNFLRPRQTERIGCKARINAILNDEGGYTLSSVILEHTHVCSPEKARHFRCFKKVDARVTKGLEINNATGICMGKNFKSSAVESGGYENVPLGEKECRNYIDNAQLRLGVGGAEALRNYFREMHKKNSDFYYEMDVDDDMRLRNVFWADARSRAVYQSFGDVITFDTTYLTNAYKMPFVSFVGVNHHGQLILLGCGLISSEDTQTFEWFFESWLKCMNNQAPNAIIADQNKAIQLAIVRVFPNSRYRFCLSHIMKKFVEKFGSHSQYEEIKSTLQKCVYDSLTEQEFEERWFNLLDAYHLQENEWLGSLHSDKRFWVPAYVKDTFWAGMSITQRSESMNAFFDNYVNSKTTLKQFLDQYNSALRRKVENEAVADFNSFNTEIPCISHYPLEKQFQKAYTISKFKEVQDEFRGFLYISTSLLGCEGAKYTYAVADEIKVSDEFIKHANFIVALDEDPLEVKCSCKLFEFKGILCRHALRVLVLLGKNELPSKYIFDRWRKDIKRKYTFIKSSYEANCNSERQRYDRILNCFYELASNASKTEKSCVKLIDQIEQLKIEYLEDNSRCGGKTDKPTTSMDGTTTSTSKAFSPLVVQSKKKPPSKRKMHPVETDLRKSTTRRLRSCEVEQSSQLSREDRANEYHESSPQHEAPQTQDQQNQVWTHMPNYFCTPSTAAPLQMQPSRLHLSDPDGGGHDNQLRDLNDGGH</sequence>
<dbReference type="GO" id="GO:0008270">
    <property type="term" value="F:zinc ion binding"/>
    <property type="evidence" value="ECO:0007669"/>
    <property type="project" value="UniProtKB-UniRule"/>
</dbReference>
<feature type="compositionally biased region" description="Basic and acidic residues" evidence="7">
    <location>
        <begin position="771"/>
        <end position="792"/>
    </location>
</feature>
<evidence type="ECO:0000256" key="5">
    <source>
        <dbReference type="PROSITE-ProRule" id="PRU00325"/>
    </source>
</evidence>
<protein>
    <recommendedName>
        <fullName evidence="6">Protein FAR1-RELATED SEQUENCE</fullName>
    </recommendedName>
</protein>
<evidence type="ECO:0000256" key="3">
    <source>
        <dbReference type="ARBA" id="ARBA00022771"/>
    </source>
</evidence>
<proteinExistence type="inferred from homology"/>
<evidence type="ECO:0000256" key="2">
    <source>
        <dbReference type="ARBA" id="ARBA00022723"/>
    </source>
</evidence>
<feature type="domain" description="SWIM-type" evidence="8">
    <location>
        <begin position="536"/>
        <end position="572"/>
    </location>
</feature>
<evidence type="ECO:0000256" key="4">
    <source>
        <dbReference type="ARBA" id="ARBA00022833"/>
    </source>
</evidence>
<dbReference type="PANTHER" id="PTHR31669:SF283">
    <property type="entry name" value="PROTEIN FAR1-RELATED SEQUENCE"/>
    <property type="match status" value="1"/>
</dbReference>
<dbReference type="Proteomes" id="UP000811609">
    <property type="component" value="Chromosome 1"/>
</dbReference>
<keyword evidence="3 5" id="KW-0863">Zinc-finger</keyword>